<evidence type="ECO:0000256" key="5">
    <source>
        <dbReference type="ARBA" id="ARBA00033748"/>
    </source>
</evidence>
<dbReference type="Gene3D" id="3.20.20.30">
    <property type="entry name" value="Luciferase-like domain"/>
    <property type="match status" value="1"/>
</dbReference>
<dbReference type="InterPro" id="IPR051260">
    <property type="entry name" value="Diverse_substr_monoxygenases"/>
</dbReference>
<dbReference type="InterPro" id="IPR011251">
    <property type="entry name" value="Luciferase-like_dom"/>
</dbReference>
<dbReference type="AlphaFoldDB" id="A0A1D8NJN5"/>
<dbReference type="NCBIfam" id="TIGR03860">
    <property type="entry name" value="FMN_nitrolo"/>
    <property type="match status" value="1"/>
</dbReference>
<evidence type="ECO:0000256" key="3">
    <source>
        <dbReference type="ARBA" id="ARBA00023002"/>
    </source>
</evidence>
<feature type="region of interest" description="Disordered" evidence="6">
    <location>
        <begin position="481"/>
        <end position="510"/>
    </location>
</feature>
<evidence type="ECO:0000256" key="6">
    <source>
        <dbReference type="SAM" id="MobiDB-lite"/>
    </source>
</evidence>
<reference evidence="8 9" key="1">
    <citation type="journal article" date="2016" name="PLoS ONE">
        <title>Sequence Assembly of Yarrowia lipolytica Strain W29/CLIB89 Shows Transposable Element Diversity.</title>
        <authorList>
            <person name="Magnan C."/>
            <person name="Yu J."/>
            <person name="Chang I."/>
            <person name="Jahn E."/>
            <person name="Kanomata Y."/>
            <person name="Wu J."/>
            <person name="Zeller M."/>
            <person name="Oakes M."/>
            <person name="Baldi P."/>
            <person name="Sandmeyer S."/>
        </authorList>
    </citation>
    <scope>NUCLEOTIDE SEQUENCE [LARGE SCALE GENOMIC DNA]</scope>
    <source>
        <strain evidence="9">CLIB89(W29)</strain>
    </source>
</reference>
<evidence type="ECO:0000313" key="9">
    <source>
        <dbReference type="Proteomes" id="UP000182444"/>
    </source>
</evidence>
<keyword evidence="3" id="KW-0560">Oxidoreductase</keyword>
<dbReference type="SUPFAM" id="SSF51679">
    <property type="entry name" value="Bacterial luciferase-like"/>
    <property type="match status" value="1"/>
</dbReference>
<accession>A0A1D8NJN5</accession>
<comment type="similarity">
    <text evidence="5">Belongs to the NtaA/SnaA/DszA monooxygenase family.</text>
</comment>
<dbReference type="OMA" id="SWRGDEI"/>
<dbReference type="OrthoDB" id="5561043at2759"/>
<dbReference type="EMBL" id="CP017557">
    <property type="protein sequence ID" value="AOW05844.1"/>
    <property type="molecule type" value="Genomic_DNA"/>
</dbReference>
<protein>
    <recommendedName>
        <fullName evidence="7">Luciferase-like domain-containing protein</fullName>
    </recommendedName>
</protein>
<evidence type="ECO:0000256" key="2">
    <source>
        <dbReference type="ARBA" id="ARBA00022643"/>
    </source>
</evidence>
<dbReference type="GeneID" id="2912300"/>
<dbReference type="VEuPathDB" id="FungiDB:YALI1_E27625g"/>
<sequence length="510" mass="56974">MEIASYIQGSSESRAPANSSSKRRIILNAFMQNTPNHLAPGLWRHPESSASKINTLSYWTDLIQELEAAKFHAVFLADVAGVYDVYQGNMETAVRSASQFPDNDPLYLVPAMAAVTKSIGFAITSSTTYDHPYGLARRYSTVDHLSDGRLGWNVVTSYLESGAQNHGLDTQLPHDERYAVAEEYMDVVYKLWEASWRDDAVKLDKQTNTYTDPNLVKYIDHKGKYFPSVPGPHIVEPSKQRTPVIFQAGMSSAGRKFAAKHAEGIFITGNSPQATRKTADEMRRLAAEFGRAPESVKLFALVFICVDETQEKAEAKYEELKQYVDLEGALVLFGGWFGLDVSVYDDEQDLRHVSDNKVLAGAVSAWANTSRVGPDVLWNKWRVAEEFAFGGRGDVIVGDPKTVCDRLESWVEDGDVDGFNLVHAIVPGTYRDIAKWVIPELQRRDRFWADYDVPGGTLRENLFGRAKIFPDHPAGQYKWEEGEFPLTKSDKSENGNGVNGDEPATKKQKI</sequence>
<dbReference type="GO" id="GO:0004497">
    <property type="term" value="F:monooxygenase activity"/>
    <property type="evidence" value="ECO:0007669"/>
    <property type="project" value="UniProtKB-KW"/>
</dbReference>
<dbReference type="PIRSF" id="PIRSF000337">
    <property type="entry name" value="NTA_MOA"/>
    <property type="match status" value="1"/>
</dbReference>
<evidence type="ECO:0000259" key="7">
    <source>
        <dbReference type="Pfam" id="PF00296"/>
    </source>
</evidence>
<evidence type="ECO:0000256" key="4">
    <source>
        <dbReference type="ARBA" id="ARBA00023033"/>
    </source>
</evidence>
<dbReference type="VEuPathDB" id="FungiDB:YALI0_E23452g"/>
<feature type="domain" description="Luciferase-like" evidence="7">
    <location>
        <begin position="44"/>
        <end position="414"/>
    </location>
</feature>
<dbReference type="RefSeq" id="XP_504310.1">
    <property type="nucleotide sequence ID" value="XM_504310.3"/>
</dbReference>
<dbReference type="eggNOG" id="ENOG502QSR6">
    <property type="taxonomic scope" value="Eukaryota"/>
</dbReference>
<evidence type="ECO:0000313" key="8">
    <source>
        <dbReference type="EMBL" id="AOW05844.1"/>
    </source>
</evidence>
<dbReference type="GO" id="GO:0016705">
    <property type="term" value="F:oxidoreductase activity, acting on paired donors, with incorporation or reduction of molecular oxygen"/>
    <property type="evidence" value="ECO:0007669"/>
    <property type="project" value="InterPro"/>
</dbReference>
<proteinExistence type="inferred from homology"/>
<dbReference type="PANTHER" id="PTHR30011">
    <property type="entry name" value="ALKANESULFONATE MONOOXYGENASE-RELATED"/>
    <property type="match status" value="1"/>
</dbReference>
<feature type="region of interest" description="Disordered" evidence="6">
    <location>
        <begin position="1"/>
        <end position="20"/>
    </location>
</feature>
<dbReference type="Pfam" id="PF00296">
    <property type="entry name" value="Bac_luciferase"/>
    <property type="match status" value="1"/>
</dbReference>
<keyword evidence="1" id="KW-0285">Flavoprotein</keyword>
<keyword evidence="4" id="KW-0503">Monooxygenase</keyword>
<dbReference type="InterPro" id="IPR036661">
    <property type="entry name" value="Luciferase-like_sf"/>
</dbReference>
<organism evidence="8 9">
    <name type="scientific">Yarrowia lipolytica</name>
    <name type="common">Candida lipolytica</name>
    <dbReference type="NCBI Taxonomy" id="4952"/>
    <lineage>
        <taxon>Eukaryota</taxon>
        <taxon>Fungi</taxon>
        <taxon>Dikarya</taxon>
        <taxon>Ascomycota</taxon>
        <taxon>Saccharomycotina</taxon>
        <taxon>Dipodascomycetes</taxon>
        <taxon>Dipodascales</taxon>
        <taxon>Dipodascales incertae sedis</taxon>
        <taxon>Yarrowia</taxon>
    </lineage>
</organism>
<dbReference type="KEGG" id="yli:2912300"/>
<dbReference type="Proteomes" id="UP000182444">
    <property type="component" value="Chromosome 1E"/>
</dbReference>
<feature type="compositionally biased region" description="Low complexity" evidence="6">
    <location>
        <begin position="10"/>
        <end position="20"/>
    </location>
</feature>
<dbReference type="InterPro" id="IPR016215">
    <property type="entry name" value="NTA_MOA"/>
</dbReference>
<dbReference type="PANTHER" id="PTHR30011:SF16">
    <property type="entry name" value="C2H2 FINGER DOMAIN TRANSCRIPTION FACTOR (EUROFUNG)-RELATED"/>
    <property type="match status" value="1"/>
</dbReference>
<gene>
    <name evidence="8" type="ORF">YALI1_E27625g</name>
</gene>
<keyword evidence="2" id="KW-0288">FMN</keyword>
<name>A0A1D8NJN5_YARLL</name>
<evidence type="ECO:0000256" key="1">
    <source>
        <dbReference type="ARBA" id="ARBA00022630"/>
    </source>
</evidence>